<evidence type="ECO:0000259" key="7">
    <source>
        <dbReference type="PROSITE" id="PS51462"/>
    </source>
</evidence>
<dbReference type="GO" id="GO:0046872">
    <property type="term" value="F:metal ion binding"/>
    <property type="evidence" value="ECO:0007669"/>
    <property type="project" value="UniProtKB-KW"/>
</dbReference>
<dbReference type="PANTHER" id="PTHR12318:SF0">
    <property type="entry name" value="ACYL-COENZYME A DIPHOSPHATASE NUDT19"/>
    <property type="match status" value="1"/>
</dbReference>
<dbReference type="InterPro" id="IPR000086">
    <property type="entry name" value="NUDIX_hydrolase_dom"/>
</dbReference>
<protein>
    <submittedName>
        <fullName evidence="8">NUDIX hydrolase</fullName>
    </submittedName>
</protein>
<dbReference type="Gene3D" id="3.90.79.10">
    <property type="entry name" value="Nucleoside Triphosphate Pyrophosphohydrolase"/>
    <property type="match status" value="1"/>
</dbReference>
<evidence type="ECO:0000313" key="8">
    <source>
        <dbReference type="EMBL" id="TXL72815.1"/>
    </source>
</evidence>
<sequence>MSEKKPPVVPVPATTVLLLRPSIDGDPASPPEVFMVVRHHQIDFASGALVFPGGKVDSADSDPRLRDLCTGVEGLSQAELAFRVAGIREAFEEAGVLLARRRGEAELIAAAALKPIEDRYRQALVKGEVSMAAMAAAEGLVLACDTMLSYAHWITPTFVPKRFDTRFFVAAAPSDQLALHDGHESVDSVWVQPTQAVADADAGRRTVLFPTKLNLMKLAEIATVPALLAHYGTFAPPTVLPVIEVRDGRRFLTVGRESGYAVFEREMDASFRG</sequence>
<evidence type="ECO:0000313" key="9">
    <source>
        <dbReference type="Proteomes" id="UP000321638"/>
    </source>
</evidence>
<dbReference type="OrthoDB" id="7183442at2"/>
<keyword evidence="9" id="KW-1185">Reference proteome</keyword>
<dbReference type="CDD" id="cd18870">
    <property type="entry name" value="NUDIX_AcylCoAdiphos_Nudt19"/>
    <property type="match status" value="1"/>
</dbReference>
<dbReference type="RefSeq" id="WP_147849498.1">
    <property type="nucleotide sequence ID" value="NZ_VDUZ01000030.1"/>
</dbReference>
<dbReference type="SUPFAM" id="SSF55811">
    <property type="entry name" value="Nudix"/>
    <property type="match status" value="1"/>
</dbReference>
<dbReference type="InterPro" id="IPR039121">
    <property type="entry name" value="NUDT19"/>
</dbReference>
<dbReference type="EMBL" id="VDUZ01000030">
    <property type="protein sequence ID" value="TXL72815.1"/>
    <property type="molecule type" value="Genomic_DNA"/>
</dbReference>
<keyword evidence="5" id="KW-0460">Magnesium</keyword>
<evidence type="ECO:0000256" key="6">
    <source>
        <dbReference type="ARBA" id="ARBA00023211"/>
    </source>
</evidence>
<dbReference type="GO" id="GO:0016818">
    <property type="term" value="F:hydrolase activity, acting on acid anhydrides, in phosphorus-containing anhydrides"/>
    <property type="evidence" value="ECO:0007669"/>
    <property type="project" value="InterPro"/>
</dbReference>
<comment type="cofactor">
    <cofactor evidence="1">
        <name>Mn(2+)</name>
        <dbReference type="ChEBI" id="CHEBI:29035"/>
    </cofactor>
</comment>
<dbReference type="PANTHER" id="PTHR12318">
    <property type="entry name" value="TESTOSTERONE-REGULATED PROTEIN RP2"/>
    <property type="match status" value="1"/>
</dbReference>
<gene>
    <name evidence="8" type="ORF">FHP25_23885</name>
</gene>
<organism evidence="8 9">
    <name type="scientific">Vineibacter terrae</name>
    <dbReference type="NCBI Taxonomy" id="2586908"/>
    <lineage>
        <taxon>Bacteria</taxon>
        <taxon>Pseudomonadati</taxon>
        <taxon>Pseudomonadota</taxon>
        <taxon>Alphaproteobacteria</taxon>
        <taxon>Hyphomicrobiales</taxon>
        <taxon>Vineibacter</taxon>
    </lineage>
</organism>
<keyword evidence="4 8" id="KW-0378">Hydrolase</keyword>
<dbReference type="InterPro" id="IPR015797">
    <property type="entry name" value="NUDIX_hydrolase-like_dom_sf"/>
</dbReference>
<dbReference type="AlphaFoldDB" id="A0A5C8PGR6"/>
<evidence type="ECO:0000256" key="3">
    <source>
        <dbReference type="ARBA" id="ARBA00022723"/>
    </source>
</evidence>
<dbReference type="PROSITE" id="PS51462">
    <property type="entry name" value="NUDIX"/>
    <property type="match status" value="1"/>
</dbReference>
<evidence type="ECO:0000256" key="1">
    <source>
        <dbReference type="ARBA" id="ARBA00001936"/>
    </source>
</evidence>
<feature type="domain" description="Nudix hydrolase" evidence="7">
    <location>
        <begin position="9"/>
        <end position="213"/>
    </location>
</feature>
<reference evidence="8 9" key="1">
    <citation type="submission" date="2019-06" db="EMBL/GenBank/DDBJ databases">
        <title>New taxonomy in bacterial strain CC-CFT640, isolated from vineyard.</title>
        <authorList>
            <person name="Lin S.-Y."/>
            <person name="Tsai C.-F."/>
            <person name="Young C.-C."/>
        </authorList>
    </citation>
    <scope>NUCLEOTIDE SEQUENCE [LARGE SCALE GENOMIC DNA]</scope>
    <source>
        <strain evidence="8 9">CC-CFT640</strain>
    </source>
</reference>
<keyword evidence="6" id="KW-0464">Manganese</keyword>
<evidence type="ECO:0000256" key="2">
    <source>
        <dbReference type="ARBA" id="ARBA00001946"/>
    </source>
</evidence>
<proteinExistence type="predicted"/>
<keyword evidence="3" id="KW-0479">Metal-binding</keyword>
<accession>A0A5C8PGR6</accession>
<name>A0A5C8PGR6_9HYPH</name>
<dbReference type="Proteomes" id="UP000321638">
    <property type="component" value="Unassembled WGS sequence"/>
</dbReference>
<evidence type="ECO:0000256" key="5">
    <source>
        <dbReference type="ARBA" id="ARBA00022842"/>
    </source>
</evidence>
<comment type="cofactor">
    <cofactor evidence="2">
        <name>Mg(2+)</name>
        <dbReference type="ChEBI" id="CHEBI:18420"/>
    </cofactor>
</comment>
<comment type="caution">
    <text evidence="8">The sequence shown here is derived from an EMBL/GenBank/DDBJ whole genome shotgun (WGS) entry which is preliminary data.</text>
</comment>
<evidence type="ECO:0000256" key="4">
    <source>
        <dbReference type="ARBA" id="ARBA00022801"/>
    </source>
</evidence>